<dbReference type="PANTHER" id="PTHR43004:SF19">
    <property type="entry name" value="BINDING MONOOXYGENASE, PUTATIVE (JCVI)-RELATED"/>
    <property type="match status" value="1"/>
</dbReference>
<organism evidence="6 7">
    <name type="scientific">Sporothrix eucalyptigena</name>
    <dbReference type="NCBI Taxonomy" id="1812306"/>
    <lineage>
        <taxon>Eukaryota</taxon>
        <taxon>Fungi</taxon>
        <taxon>Dikarya</taxon>
        <taxon>Ascomycota</taxon>
        <taxon>Pezizomycotina</taxon>
        <taxon>Sordariomycetes</taxon>
        <taxon>Sordariomycetidae</taxon>
        <taxon>Ophiostomatales</taxon>
        <taxon>Ophiostomataceae</taxon>
        <taxon>Sporothrix</taxon>
    </lineage>
</organism>
<keyword evidence="7" id="KW-1185">Reference proteome</keyword>
<dbReference type="EMBL" id="CAWUHD010000045">
    <property type="protein sequence ID" value="CAK7222507.1"/>
    <property type="molecule type" value="Genomic_DNA"/>
</dbReference>
<evidence type="ECO:0000313" key="6">
    <source>
        <dbReference type="EMBL" id="CAK7222507.1"/>
    </source>
</evidence>
<evidence type="ECO:0000256" key="1">
    <source>
        <dbReference type="ARBA" id="ARBA00001974"/>
    </source>
</evidence>
<dbReference type="Pfam" id="PF01494">
    <property type="entry name" value="FAD_binding_3"/>
    <property type="match status" value="1"/>
</dbReference>
<keyword evidence="3" id="KW-0274">FAD</keyword>
<dbReference type="Gene3D" id="3.30.9.10">
    <property type="entry name" value="D-Amino Acid Oxidase, subunit A, domain 2"/>
    <property type="match status" value="1"/>
</dbReference>
<dbReference type="PANTHER" id="PTHR43004">
    <property type="entry name" value="TRK SYSTEM POTASSIUM UPTAKE PROTEIN"/>
    <property type="match status" value="1"/>
</dbReference>
<evidence type="ECO:0000256" key="2">
    <source>
        <dbReference type="ARBA" id="ARBA00022630"/>
    </source>
</evidence>
<sequence>MTATESHGATTAANGAHPPKSVVIVGAGPVGMFLALKLGKASIDVTVVEKDANFSDAPRACGYYAASALAMHAAGVWDQIRNEGFVIKGLCWRKKPVDNGEGKGGKKLGSMIAAQPLAELDDDVMPPGTGILCLQQPLLTRLFAREALATKHVKLLFGRELTAIEEGESSTTAVTRDTATGEVRRITADFLVGTDGGRSTTRKLLRIPFPGHTWPERLLATNVTVHNTEDPLYHCYYLLDPSNFTVITPLTDPVLGQESLWRYTMAIDPSDPRPDEELLRDENIGKLYEQVMPGARPLQYTIGARSVYRIHQRLASTFRRGRSLLAGDAAHLCNPFGALGLNTGILDAEALTDALIMVLHEGRSLAVLDTYSDERRKVFQFFVDPTSTQNKLRVQNNHQDDAATNDWYFRLLQNPTADVLRAQAQPYFDVWRTDLRKAAENVV</sequence>
<reference evidence="6 7" key="1">
    <citation type="submission" date="2024-01" db="EMBL/GenBank/DDBJ databases">
        <authorList>
            <person name="Allen C."/>
            <person name="Tagirdzhanova G."/>
        </authorList>
    </citation>
    <scope>NUCLEOTIDE SEQUENCE [LARGE SCALE GENOMIC DNA]</scope>
</reference>
<accession>A0ABP0BS11</accession>
<keyword evidence="2" id="KW-0285">Flavoprotein</keyword>
<comment type="caution">
    <text evidence="6">The sequence shown here is derived from an EMBL/GenBank/DDBJ whole genome shotgun (WGS) entry which is preliminary data.</text>
</comment>
<evidence type="ECO:0000313" key="7">
    <source>
        <dbReference type="Proteomes" id="UP001642482"/>
    </source>
</evidence>
<dbReference type="SUPFAM" id="SSF51905">
    <property type="entry name" value="FAD/NAD(P)-binding domain"/>
    <property type="match status" value="1"/>
</dbReference>
<comment type="cofactor">
    <cofactor evidence="1">
        <name>FAD</name>
        <dbReference type="ChEBI" id="CHEBI:57692"/>
    </cofactor>
</comment>
<dbReference type="InterPro" id="IPR050641">
    <property type="entry name" value="RIFMO-like"/>
</dbReference>
<name>A0ABP0BS11_9PEZI</name>
<dbReference type="Proteomes" id="UP001642482">
    <property type="component" value="Unassembled WGS sequence"/>
</dbReference>
<dbReference type="Gene3D" id="3.50.50.60">
    <property type="entry name" value="FAD/NAD(P)-binding domain"/>
    <property type="match status" value="1"/>
</dbReference>
<keyword evidence="4" id="KW-0560">Oxidoreductase</keyword>
<proteinExistence type="predicted"/>
<dbReference type="InterPro" id="IPR002938">
    <property type="entry name" value="FAD-bd"/>
</dbReference>
<evidence type="ECO:0000256" key="4">
    <source>
        <dbReference type="ARBA" id="ARBA00023002"/>
    </source>
</evidence>
<protein>
    <recommendedName>
        <fullName evidence="5">FAD-binding domain-containing protein</fullName>
    </recommendedName>
</protein>
<dbReference type="InterPro" id="IPR036188">
    <property type="entry name" value="FAD/NAD-bd_sf"/>
</dbReference>
<evidence type="ECO:0000259" key="5">
    <source>
        <dbReference type="Pfam" id="PF01494"/>
    </source>
</evidence>
<evidence type="ECO:0000256" key="3">
    <source>
        <dbReference type="ARBA" id="ARBA00022827"/>
    </source>
</evidence>
<feature type="domain" description="FAD-binding" evidence="5">
    <location>
        <begin position="21"/>
        <end position="384"/>
    </location>
</feature>
<dbReference type="PRINTS" id="PR00420">
    <property type="entry name" value="RNGMNOXGNASE"/>
</dbReference>
<gene>
    <name evidence="6" type="ORF">SEUCBS140593_004922</name>
</gene>